<keyword evidence="2" id="KW-1185">Reference proteome</keyword>
<organism evidence="1 2">
    <name type="scientific">Linnemannia exigua</name>
    <dbReference type="NCBI Taxonomy" id="604196"/>
    <lineage>
        <taxon>Eukaryota</taxon>
        <taxon>Fungi</taxon>
        <taxon>Fungi incertae sedis</taxon>
        <taxon>Mucoromycota</taxon>
        <taxon>Mortierellomycotina</taxon>
        <taxon>Mortierellomycetes</taxon>
        <taxon>Mortierellales</taxon>
        <taxon>Mortierellaceae</taxon>
        <taxon>Linnemannia</taxon>
    </lineage>
</organism>
<name>A0AAD4D8E1_9FUNG</name>
<accession>A0AAD4D8E1</accession>
<comment type="caution">
    <text evidence="1">The sequence shown here is derived from an EMBL/GenBank/DDBJ whole genome shotgun (WGS) entry which is preliminary data.</text>
</comment>
<sequence length="237" mass="26762">MSMATSLKIHYLVESFDSSFFALVETGLISNEVVPTPQKLQPTIPANIDPFRISRKGRASVRYQKTTSGNIAAGIDEVIKFLQPGRTSSRKAFERRVEAAQVTELDLLLNLELAYKELKLLKDTMFNMERLRRLRLDFVDHCGPTTDILNRGKRGDALAEIPPTRSNMFVTLDRIDLFEVYLESNFERKTHAQKLNPLLHGCSKLEVLELWCSDALFGDTVDLVRGVLQGLATISSF</sequence>
<dbReference type="EMBL" id="JAAAIL010001058">
    <property type="protein sequence ID" value="KAG0271802.1"/>
    <property type="molecule type" value="Genomic_DNA"/>
</dbReference>
<evidence type="ECO:0000313" key="1">
    <source>
        <dbReference type="EMBL" id="KAG0271802.1"/>
    </source>
</evidence>
<proteinExistence type="predicted"/>
<evidence type="ECO:0000313" key="2">
    <source>
        <dbReference type="Proteomes" id="UP001194580"/>
    </source>
</evidence>
<dbReference type="AlphaFoldDB" id="A0AAD4D8E1"/>
<protein>
    <submittedName>
        <fullName evidence="1">Uncharacterized protein</fullName>
    </submittedName>
</protein>
<reference evidence="1" key="1">
    <citation type="journal article" date="2020" name="Fungal Divers.">
        <title>Resolving the Mortierellaceae phylogeny through synthesis of multi-gene phylogenetics and phylogenomics.</title>
        <authorList>
            <person name="Vandepol N."/>
            <person name="Liber J."/>
            <person name="Desiro A."/>
            <person name="Na H."/>
            <person name="Kennedy M."/>
            <person name="Barry K."/>
            <person name="Grigoriev I.V."/>
            <person name="Miller A.N."/>
            <person name="O'Donnell K."/>
            <person name="Stajich J.E."/>
            <person name="Bonito G."/>
        </authorList>
    </citation>
    <scope>NUCLEOTIDE SEQUENCE</scope>
    <source>
        <strain evidence="1">NRRL 28262</strain>
    </source>
</reference>
<dbReference type="Proteomes" id="UP001194580">
    <property type="component" value="Unassembled WGS sequence"/>
</dbReference>
<gene>
    <name evidence="1" type="ORF">BGZ95_000330</name>
</gene>